<dbReference type="Proteomes" id="UP000296216">
    <property type="component" value="Chromosome"/>
</dbReference>
<reference evidence="1" key="3">
    <citation type="journal article" name="MicrobiologyOpen">
        <title>Whole-genome comparison between the type strain of Halobacterium salinarum (DSM 3754(T)) and the laboratory strains R1 and NRC-1.</title>
        <authorList>
            <person name="Pfeiffer F."/>
            <person name="Losensky G."/>
            <person name="Marchfelder A."/>
            <person name="Habermann B."/>
            <person name="Dyall-Smith M."/>
        </authorList>
    </citation>
    <scope>NUCLEOTIDE SEQUENCE</scope>
    <source>
        <strain evidence="1">91-R6</strain>
    </source>
</reference>
<gene>
    <name evidence="2" type="ORF">APQ99_00970</name>
    <name evidence="1" type="ORF">HBSAL_01000</name>
</gene>
<reference evidence="1 3" key="1">
    <citation type="journal article" date="2019" name="Microbiol. Resour. Announc.">
        <title>The Genome Sequence of the Halobacterium salinarum Type Strain Is Closely Related to That of Laboratory Strains NRC-1 and R1.</title>
        <authorList>
            <person name="Pfeiffer F."/>
            <person name="Marchfelder A."/>
            <person name="Habermann B."/>
            <person name="Dyall-Smith M.L."/>
        </authorList>
    </citation>
    <scope>NUCLEOTIDE SEQUENCE [LARGE SCALE GENOMIC DNA]</scope>
    <source>
        <strain evidence="1">91-R6</strain>
        <strain evidence="3">ATCC 33171 / DSM 3754 / JCM 8978 / NBRC 102687 / NCIMB 764 / 91-R6</strain>
    </source>
</reference>
<evidence type="ECO:0000313" key="4">
    <source>
        <dbReference type="Proteomes" id="UP000323075"/>
    </source>
</evidence>
<dbReference type="EMBL" id="CP038631">
    <property type="protein sequence ID" value="QCC43947.1"/>
    <property type="molecule type" value="Genomic_DNA"/>
</dbReference>
<dbReference type="AlphaFoldDB" id="A0A4D6GUN0"/>
<dbReference type="Pfam" id="PF19093">
    <property type="entry name" value="DUF5781"/>
    <property type="match status" value="1"/>
</dbReference>
<proteinExistence type="predicted"/>
<evidence type="ECO:0000313" key="1">
    <source>
        <dbReference type="EMBL" id="QCC43947.1"/>
    </source>
</evidence>
<reference evidence="2 4" key="2">
    <citation type="submission" date="2019-07" db="EMBL/GenBank/DDBJ databases">
        <title>Genomic Encyclopedia of Archaeal and Bacterial Type Strains, Phase II (KMG-II): from individual species to whole genera.</title>
        <authorList>
            <person name="Goeker M."/>
        </authorList>
    </citation>
    <scope>NUCLEOTIDE SEQUENCE [LARGE SCALE GENOMIC DNA]</scope>
    <source>
        <strain evidence="2 4">DSM 3754</strain>
    </source>
</reference>
<dbReference type="Proteomes" id="UP000323075">
    <property type="component" value="Unassembled WGS sequence"/>
</dbReference>
<evidence type="ECO:0000313" key="3">
    <source>
        <dbReference type="Proteomes" id="UP000296216"/>
    </source>
</evidence>
<organism evidence="1 3">
    <name type="scientific">Halobacterium salinarum (strain ATCC 33171 / DSM 3754 / JCM 8978 / NBRC 102687 / NCIMB 764 / 91-R6)</name>
    <dbReference type="NCBI Taxonomy" id="2597657"/>
    <lineage>
        <taxon>Archaea</taxon>
        <taxon>Methanobacteriati</taxon>
        <taxon>Methanobacteriota</taxon>
        <taxon>Stenosarchaea group</taxon>
        <taxon>Halobacteria</taxon>
        <taxon>Halobacteriales</taxon>
        <taxon>Halobacteriaceae</taxon>
        <taxon>Halobacterium</taxon>
    </lineage>
</organism>
<dbReference type="InterPro" id="IPR043940">
    <property type="entry name" value="DUF5781"/>
</dbReference>
<protein>
    <submittedName>
        <fullName evidence="1">Uncharacterized protein</fullName>
    </submittedName>
</protein>
<dbReference type="EMBL" id="VRYN01000001">
    <property type="protein sequence ID" value="TYO82440.1"/>
    <property type="molecule type" value="Genomic_DNA"/>
</dbReference>
<accession>A0A4D6GUN0</accession>
<evidence type="ECO:0000313" key="2">
    <source>
        <dbReference type="EMBL" id="TYO82440.1"/>
    </source>
</evidence>
<dbReference type="GeneID" id="68695139"/>
<dbReference type="RefSeq" id="WP_010903991.1">
    <property type="nucleotide sequence ID" value="NZ_VRYN01000001.1"/>
</dbReference>
<name>A0A4D6GUN0_HALS9</name>
<sequence>MEIRVSGAGPAAPFFSARDVFEPSHDLDLPVDVHIRSNPDERTWAGHYDDHHVLNISQQAATSVMARELALHEFAHMHRHERGHPSHTLSMDEVLFLALTGREVEQRVLTHCYQIANHVKDIYADDITLSVGPTDKLRSFLESELAAAIADQPADRQQAGHRLTAGADPSMTAVNAAFALALLERHDAIPGDHRLYDLAHAAGQDAPEIDVDGFRRRFATLGPDPDESDCRRGLVDTIRTYADAQTTTTGPAAD</sequence>